<organism evidence="2 3">
    <name type="scientific">Pseudocercospora fuligena</name>
    <dbReference type="NCBI Taxonomy" id="685502"/>
    <lineage>
        <taxon>Eukaryota</taxon>
        <taxon>Fungi</taxon>
        <taxon>Dikarya</taxon>
        <taxon>Ascomycota</taxon>
        <taxon>Pezizomycotina</taxon>
        <taxon>Dothideomycetes</taxon>
        <taxon>Dothideomycetidae</taxon>
        <taxon>Mycosphaerellales</taxon>
        <taxon>Mycosphaerellaceae</taxon>
        <taxon>Pseudocercospora</taxon>
    </lineage>
</organism>
<reference evidence="2" key="1">
    <citation type="submission" date="2020-04" db="EMBL/GenBank/DDBJ databases">
        <title>Draft genome resource of the tomato pathogen Pseudocercospora fuligena.</title>
        <authorList>
            <person name="Zaccaron A."/>
        </authorList>
    </citation>
    <scope>NUCLEOTIDE SEQUENCE</scope>
    <source>
        <strain evidence="2">PF001</strain>
    </source>
</reference>
<evidence type="ECO:0000313" key="2">
    <source>
        <dbReference type="EMBL" id="KAF7185078.1"/>
    </source>
</evidence>
<evidence type="ECO:0000313" key="3">
    <source>
        <dbReference type="Proteomes" id="UP000660729"/>
    </source>
</evidence>
<dbReference type="EMBL" id="JABCIY010000344">
    <property type="protein sequence ID" value="KAF7185078.1"/>
    <property type="molecule type" value="Genomic_DNA"/>
</dbReference>
<sequence length="66" mass="7426">MSYYEKKVLVINPNTTEAMTQGLKPLVDKLRYKNVSVPKIIPITPTNKMNPRQHSHTSPPPPASQV</sequence>
<dbReference type="OrthoDB" id="412018at2759"/>
<proteinExistence type="predicted"/>
<evidence type="ECO:0000256" key="1">
    <source>
        <dbReference type="SAM" id="MobiDB-lite"/>
    </source>
</evidence>
<dbReference type="Proteomes" id="UP000660729">
    <property type="component" value="Unassembled WGS sequence"/>
</dbReference>
<feature type="region of interest" description="Disordered" evidence="1">
    <location>
        <begin position="42"/>
        <end position="66"/>
    </location>
</feature>
<comment type="caution">
    <text evidence="2">The sequence shown here is derived from an EMBL/GenBank/DDBJ whole genome shotgun (WGS) entry which is preliminary data.</text>
</comment>
<keyword evidence="3" id="KW-1185">Reference proteome</keyword>
<protein>
    <submittedName>
        <fullName evidence="2">Uncharacterized protein</fullName>
    </submittedName>
</protein>
<gene>
    <name evidence="2" type="ORF">HII31_13701</name>
</gene>
<accession>A0A8H6R5Q4</accession>
<dbReference type="AlphaFoldDB" id="A0A8H6R5Q4"/>
<name>A0A8H6R5Q4_9PEZI</name>